<keyword evidence="4 6" id="KW-0472">Membrane</keyword>
<feature type="transmembrane region" description="Helical" evidence="6">
    <location>
        <begin position="166"/>
        <end position="189"/>
    </location>
</feature>
<evidence type="ECO:0000256" key="5">
    <source>
        <dbReference type="SAM" id="MobiDB-lite"/>
    </source>
</evidence>
<dbReference type="Pfam" id="PF03168">
    <property type="entry name" value="LEA_2"/>
    <property type="match status" value="1"/>
</dbReference>
<evidence type="ECO:0000256" key="1">
    <source>
        <dbReference type="ARBA" id="ARBA00004167"/>
    </source>
</evidence>
<dbReference type="InterPro" id="IPR004864">
    <property type="entry name" value="LEA_2"/>
</dbReference>
<feature type="compositionally biased region" description="Low complexity" evidence="5">
    <location>
        <begin position="93"/>
        <end position="103"/>
    </location>
</feature>
<reference evidence="8 9" key="1">
    <citation type="submission" date="2020-07" db="EMBL/GenBank/DDBJ databases">
        <title>Comparative genomics of pyrophilous fungi reveals a link between fire events and developmental genes.</title>
        <authorList>
            <consortium name="DOE Joint Genome Institute"/>
            <person name="Steindorff A.S."/>
            <person name="Carver A."/>
            <person name="Calhoun S."/>
            <person name="Stillman K."/>
            <person name="Liu H."/>
            <person name="Lipzen A."/>
            <person name="Pangilinan J."/>
            <person name="Labutti K."/>
            <person name="Bruns T.D."/>
            <person name="Grigoriev I.V."/>
        </authorList>
    </citation>
    <scope>NUCLEOTIDE SEQUENCE [LARGE SCALE GENOMIC DNA]</scope>
    <source>
        <strain evidence="8 9">CBS 144469</strain>
    </source>
</reference>
<keyword evidence="2 6" id="KW-0812">Transmembrane</keyword>
<dbReference type="Proteomes" id="UP000521943">
    <property type="component" value="Unassembled WGS sequence"/>
</dbReference>
<evidence type="ECO:0000256" key="6">
    <source>
        <dbReference type="SAM" id="Phobius"/>
    </source>
</evidence>
<evidence type="ECO:0000313" key="9">
    <source>
        <dbReference type="Proteomes" id="UP000521943"/>
    </source>
</evidence>
<evidence type="ECO:0000256" key="4">
    <source>
        <dbReference type="ARBA" id="ARBA00023136"/>
    </source>
</evidence>
<accession>A0A8H6IFA9</accession>
<comment type="caution">
    <text evidence="8">The sequence shown here is derived from an EMBL/GenBank/DDBJ whole genome shotgun (WGS) entry which is preliminary data.</text>
</comment>
<feature type="compositionally biased region" description="Polar residues" evidence="5">
    <location>
        <begin position="22"/>
        <end position="50"/>
    </location>
</feature>
<evidence type="ECO:0000256" key="3">
    <source>
        <dbReference type="ARBA" id="ARBA00022989"/>
    </source>
</evidence>
<evidence type="ECO:0000313" key="8">
    <source>
        <dbReference type="EMBL" id="KAF6763944.1"/>
    </source>
</evidence>
<name>A0A8H6IFA9_9AGAR</name>
<gene>
    <name evidence="8" type="ORF">DFP72DRAFT_873826</name>
</gene>
<dbReference type="GO" id="GO:0098542">
    <property type="term" value="P:defense response to other organism"/>
    <property type="evidence" value="ECO:0007669"/>
    <property type="project" value="InterPro"/>
</dbReference>
<dbReference type="EMBL" id="JACGCI010000005">
    <property type="protein sequence ID" value="KAF6763944.1"/>
    <property type="molecule type" value="Genomic_DNA"/>
</dbReference>
<evidence type="ECO:0000256" key="2">
    <source>
        <dbReference type="ARBA" id="ARBA00022692"/>
    </source>
</evidence>
<keyword evidence="9" id="KW-1185">Reference proteome</keyword>
<proteinExistence type="predicted"/>
<comment type="subcellular location">
    <subcellularLocation>
        <location evidence="1">Membrane</location>
        <topology evidence="1">Single-pass membrane protein</topology>
    </subcellularLocation>
</comment>
<evidence type="ECO:0000259" key="7">
    <source>
        <dbReference type="Pfam" id="PF03168"/>
    </source>
</evidence>
<dbReference type="OrthoDB" id="20273at2759"/>
<feature type="compositionally biased region" description="Low complexity" evidence="5">
    <location>
        <begin position="9"/>
        <end position="21"/>
    </location>
</feature>
<keyword evidence="3 6" id="KW-1133">Transmembrane helix</keyword>
<organism evidence="8 9">
    <name type="scientific">Ephemerocybe angulata</name>
    <dbReference type="NCBI Taxonomy" id="980116"/>
    <lineage>
        <taxon>Eukaryota</taxon>
        <taxon>Fungi</taxon>
        <taxon>Dikarya</taxon>
        <taxon>Basidiomycota</taxon>
        <taxon>Agaricomycotina</taxon>
        <taxon>Agaricomycetes</taxon>
        <taxon>Agaricomycetidae</taxon>
        <taxon>Agaricales</taxon>
        <taxon>Agaricineae</taxon>
        <taxon>Psathyrellaceae</taxon>
        <taxon>Ephemerocybe</taxon>
    </lineage>
</organism>
<feature type="domain" description="Late embryogenesis abundant protein LEA-2 subgroup" evidence="7">
    <location>
        <begin position="222"/>
        <end position="315"/>
    </location>
</feature>
<protein>
    <recommendedName>
        <fullName evidence="7">Late embryogenesis abundant protein LEA-2 subgroup domain-containing protein</fullName>
    </recommendedName>
</protein>
<dbReference type="GO" id="GO:0016020">
    <property type="term" value="C:membrane"/>
    <property type="evidence" value="ECO:0007669"/>
    <property type="project" value="UniProtKB-SubCell"/>
</dbReference>
<dbReference type="PANTHER" id="PTHR31234">
    <property type="entry name" value="LATE EMBRYOGENESIS ABUNDANT (LEA) HYDROXYPROLINE-RICH GLYCOPROTEIN FAMILY"/>
    <property type="match status" value="1"/>
</dbReference>
<dbReference type="Gene3D" id="2.60.40.1820">
    <property type="match status" value="1"/>
</dbReference>
<dbReference type="SUPFAM" id="SSF117070">
    <property type="entry name" value="LEA14-like"/>
    <property type="match status" value="1"/>
</dbReference>
<sequence>MPAPYSDPYNNAGYGAGNQYNHQSDYNTPYTQNQDYDSTGPTYDPYSQNPPYGGAGNNVHFSDSQYDAQAPIPPSKDEPYDNSALPARHRSTRTTGGATSSLKSKGSLRLSVAPVRKHWNGFEHGEFTPTVGRTNGKTARAMKEYRYDARGNLWTKGGRGRCFGRFFCCTLMVAVLLIVSVVLTLALWIRPPAVTIGSVETLNTTGSLSGADGLTINLSVNISVNNPNYFTVDFSKLKAEIFYPINDTPMGGGESNNIEFKSNEHTNFTFPFALQYKSSNDPGSAVFVDLGTKCGLGGGPKSDIKVKYKITLGIRFLIITISPVIQNTFSFACPSSLSGGVLQGSTGS</sequence>
<dbReference type="AlphaFoldDB" id="A0A8H6IFA9"/>
<dbReference type="PANTHER" id="PTHR31234:SF2">
    <property type="entry name" value="OS05G0199100 PROTEIN"/>
    <property type="match status" value="1"/>
</dbReference>
<feature type="region of interest" description="Disordered" evidence="5">
    <location>
        <begin position="1"/>
        <end position="103"/>
    </location>
</feature>
<dbReference type="InterPro" id="IPR044839">
    <property type="entry name" value="NDR1-like"/>
</dbReference>